<evidence type="ECO:0000313" key="2">
    <source>
        <dbReference type="EMBL" id="EJK62680.1"/>
    </source>
</evidence>
<organism evidence="2 3">
    <name type="scientific">Thalassiosira oceanica</name>
    <name type="common">Marine diatom</name>
    <dbReference type="NCBI Taxonomy" id="159749"/>
    <lineage>
        <taxon>Eukaryota</taxon>
        <taxon>Sar</taxon>
        <taxon>Stramenopiles</taxon>
        <taxon>Ochrophyta</taxon>
        <taxon>Bacillariophyta</taxon>
        <taxon>Coscinodiscophyceae</taxon>
        <taxon>Thalassiosirophycidae</taxon>
        <taxon>Thalassiosirales</taxon>
        <taxon>Thalassiosiraceae</taxon>
        <taxon>Thalassiosira</taxon>
    </lineage>
</organism>
<comment type="caution">
    <text evidence="2">The sequence shown here is derived from an EMBL/GenBank/DDBJ whole genome shotgun (WGS) entry which is preliminary data.</text>
</comment>
<gene>
    <name evidence="2" type="ORF">THAOC_16699</name>
</gene>
<reference evidence="2 3" key="1">
    <citation type="journal article" date="2012" name="Genome Biol.">
        <title>Genome and low-iron response of an oceanic diatom adapted to chronic iron limitation.</title>
        <authorList>
            <person name="Lommer M."/>
            <person name="Specht M."/>
            <person name="Roy A.S."/>
            <person name="Kraemer L."/>
            <person name="Andreson R."/>
            <person name="Gutowska M.A."/>
            <person name="Wolf J."/>
            <person name="Bergner S.V."/>
            <person name="Schilhabel M.B."/>
            <person name="Klostermeier U.C."/>
            <person name="Beiko R.G."/>
            <person name="Rosenstiel P."/>
            <person name="Hippler M."/>
            <person name="Laroche J."/>
        </authorList>
    </citation>
    <scope>NUCLEOTIDE SEQUENCE [LARGE SCALE GENOMIC DNA]</scope>
    <source>
        <strain evidence="2 3">CCMP1005</strain>
    </source>
</reference>
<feature type="compositionally biased region" description="Gly residues" evidence="1">
    <location>
        <begin position="153"/>
        <end position="162"/>
    </location>
</feature>
<proteinExistence type="predicted"/>
<feature type="region of interest" description="Disordered" evidence="1">
    <location>
        <begin position="130"/>
        <end position="177"/>
    </location>
</feature>
<keyword evidence="3" id="KW-1185">Reference proteome</keyword>
<dbReference type="AlphaFoldDB" id="K0SBM8"/>
<evidence type="ECO:0000313" key="3">
    <source>
        <dbReference type="Proteomes" id="UP000266841"/>
    </source>
</evidence>
<protein>
    <submittedName>
        <fullName evidence="2">Uncharacterized protein</fullName>
    </submittedName>
</protein>
<sequence>MSTGIFDGMTLTWGDLGLTKAKPPAHLPDPSSLVTFDMAKKKAEIFEAVRERVKAKAQHTKNVSCTLRPQAVDTGDGSHTDQAGVDGGRGPRAHMGGHEGYDEGPAQGEFEGGSNLAFLELLGVARDRRLPQAQGQEGRERGRAGAGHRPGEVRGGAGGVRGEAGEEEAAGTKREGALSLGRVRRVRGDLQEKAGEEVREGAPAHGQGADLLPRQRRPKGEQRLPRGVLGPGPAGSGVPAVQTAEDDGQVMHADCGVWMFYN</sequence>
<dbReference type="EMBL" id="AGNL01018694">
    <property type="protein sequence ID" value="EJK62680.1"/>
    <property type="molecule type" value="Genomic_DNA"/>
</dbReference>
<dbReference type="Proteomes" id="UP000266841">
    <property type="component" value="Unassembled WGS sequence"/>
</dbReference>
<feature type="region of interest" description="Disordered" evidence="1">
    <location>
        <begin position="192"/>
        <end position="241"/>
    </location>
</feature>
<feature type="compositionally biased region" description="Basic and acidic residues" evidence="1">
    <location>
        <begin position="192"/>
        <end position="202"/>
    </location>
</feature>
<evidence type="ECO:0000256" key="1">
    <source>
        <dbReference type="SAM" id="MobiDB-lite"/>
    </source>
</evidence>
<feature type="region of interest" description="Disordered" evidence="1">
    <location>
        <begin position="66"/>
        <end position="111"/>
    </location>
</feature>
<accession>K0SBM8</accession>
<name>K0SBM8_THAOC</name>